<protein>
    <recommendedName>
        <fullName evidence="4">Small ribosomal subunit protein bS18</fullName>
    </recommendedName>
</protein>
<comment type="caution">
    <text evidence="6">The sequence shown here is derived from an EMBL/GenBank/DDBJ whole genome shotgun (WGS) entry which is preliminary data.</text>
</comment>
<dbReference type="InterPro" id="IPR036870">
    <property type="entry name" value="Ribosomal_bS18_sf"/>
</dbReference>
<evidence type="ECO:0000256" key="2">
    <source>
        <dbReference type="ARBA" id="ARBA00022980"/>
    </source>
</evidence>
<accession>A0A1F4WPD2</accession>
<dbReference type="GO" id="GO:0003735">
    <property type="term" value="F:structural constituent of ribosome"/>
    <property type="evidence" value="ECO:0007669"/>
    <property type="project" value="InterPro"/>
</dbReference>
<dbReference type="Gene3D" id="4.10.640.10">
    <property type="entry name" value="Ribosomal protein S18"/>
    <property type="match status" value="1"/>
</dbReference>
<dbReference type="SUPFAM" id="SSF46911">
    <property type="entry name" value="Ribosomal protein S18"/>
    <property type="match status" value="1"/>
</dbReference>
<dbReference type="PANTHER" id="PTHR13479:SF40">
    <property type="entry name" value="SMALL RIBOSOMAL SUBUNIT PROTEIN BS18M"/>
    <property type="match status" value="1"/>
</dbReference>
<comment type="subunit">
    <text evidence="4">Part of the 30S ribosomal subunit. Forms a tight heterodimer with protein bS6.</text>
</comment>
<dbReference type="AlphaFoldDB" id="A0A1F4WPD2"/>
<dbReference type="EMBL" id="MEWA01000001">
    <property type="protein sequence ID" value="OGC70733.1"/>
    <property type="molecule type" value="Genomic_DNA"/>
</dbReference>
<dbReference type="GO" id="GO:0022627">
    <property type="term" value="C:cytosolic small ribosomal subunit"/>
    <property type="evidence" value="ECO:0007669"/>
    <property type="project" value="TreeGrafter"/>
</dbReference>
<evidence type="ECO:0000256" key="4">
    <source>
        <dbReference type="HAMAP-Rule" id="MF_00270"/>
    </source>
</evidence>
<dbReference type="Proteomes" id="UP000179113">
    <property type="component" value="Unassembled WGS sequence"/>
</dbReference>
<name>A0A1F4WPD2_UNCKA</name>
<evidence type="ECO:0000256" key="1">
    <source>
        <dbReference type="ARBA" id="ARBA00005589"/>
    </source>
</evidence>
<dbReference type="GO" id="GO:0006412">
    <property type="term" value="P:translation"/>
    <property type="evidence" value="ECO:0007669"/>
    <property type="project" value="UniProtKB-UniRule"/>
</dbReference>
<dbReference type="HAMAP" id="MF_00270">
    <property type="entry name" value="Ribosomal_bS18"/>
    <property type="match status" value="1"/>
</dbReference>
<evidence type="ECO:0000313" key="6">
    <source>
        <dbReference type="EMBL" id="OGC70733.1"/>
    </source>
</evidence>
<organism evidence="6 7">
    <name type="scientific">candidate division WWE3 bacterium RIFOXYC1_FULL_39_7</name>
    <dbReference type="NCBI Taxonomy" id="1802643"/>
    <lineage>
        <taxon>Bacteria</taxon>
        <taxon>Katanobacteria</taxon>
    </lineage>
</organism>
<keyword evidence="3 4" id="KW-0687">Ribonucleoprotein</keyword>
<evidence type="ECO:0000256" key="3">
    <source>
        <dbReference type="ARBA" id="ARBA00023274"/>
    </source>
</evidence>
<evidence type="ECO:0000313" key="7">
    <source>
        <dbReference type="Proteomes" id="UP000179113"/>
    </source>
</evidence>
<sequence length="71" mass="8155">MPVSTQCYFTQSGTKPDYKEVLTLKRFTSDRGKIIPQKYTGVSSKNQRLLAAEIKKARYMALLPYTDRHAI</sequence>
<keyword evidence="4" id="KW-0694">RNA-binding</keyword>
<evidence type="ECO:0000256" key="5">
    <source>
        <dbReference type="RuleBase" id="RU003910"/>
    </source>
</evidence>
<keyword evidence="2 4" id="KW-0689">Ribosomal protein</keyword>
<comment type="similarity">
    <text evidence="1 4 5">Belongs to the bacterial ribosomal protein bS18 family.</text>
</comment>
<dbReference type="PANTHER" id="PTHR13479">
    <property type="entry name" value="30S RIBOSOMAL PROTEIN S18"/>
    <property type="match status" value="1"/>
</dbReference>
<dbReference type="NCBIfam" id="TIGR00165">
    <property type="entry name" value="S18"/>
    <property type="match status" value="1"/>
</dbReference>
<dbReference type="InterPro" id="IPR001648">
    <property type="entry name" value="Ribosomal_bS18"/>
</dbReference>
<dbReference type="Pfam" id="PF01084">
    <property type="entry name" value="Ribosomal_S18"/>
    <property type="match status" value="1"/>
</dbReference>
<comment type="function">
    <text evidence="4">Binds as a heterodimer with protein bS6 to the central domain of the 16S rRNA, where it helps stabilize the platform of the 30S subunit.</text>
</comment>
<dbReference type="GO" id="GO:0070181">
    <property type="term" value="F:small ribosomal subunit rRNA binding"/>
    <property type="evidence" value="ECO:0007669"/>
    <property type="project" value="TreeGrafter"/>
</dbReference>
<keyword evidence="4" id="KW-0699">rRNA-binding</keyword>
<reference evidence="6 7" key="1">
    <citation type="journal article" date="2016" name="Nat. Commun.">
        <title>Thousands of microbial genomes shed light on interconnected biogeochemical processes in an aquifer system.</title>
        <authorList>
            <person name="Anantharaman K."/>
            <person name="Brown C.T."/>
            <person name="Hug L.A."/>
            <person name="Sharon I."/>
            <person name="Castelle C.J."/>
            <person name="Probst A.J."/>
            <person name="Thomas B.C."/>
            <person name="Singh A."/>
            <person name="Wilkins M.J."/>
            <person name="Karaoz U."/>
            <person name="Brodie E.L."/>
            <person name="Williams K.H."/>
            <person name="Hubbard S.S."/>
            <person name="Banfield J.F."/>
        </authorList>
    </citation>
    <scope>NUCLEOTIDE SEQUENCE [LARGE SCALE GENOMIC DNA]</scope>
</reference>
<dbReference type="PRINTS" id="PR00974">
    <property type="entry name" value="RIBOSOMALS18"/>
</dbReference>
<proteinExistence type="inferred from homology"/>
<gene>
    <name evidence="4" type="primary">rpsR</name>
    <name evidence="6" type="ORF">A2415_03635</name>
</gene>